<dbReference type="PROSITE" id="PS00698">
    <property type="entry name" value="GH9_3"/>
    <property type="match status" value="1"/>
</dbReference>
<evidence type="ECO:0000259" key="10">
    <source>
        <dbReference type="Pfam" id="PF02927"/>
    </source>
</evidence>
<comment type="caution">
    <text evidence="11">The sequence shown here is derived from an EMBL/GenBank/DDBJ whole genome shotgun (WGS) entry which is preliminary data.</text>
</comment>
<evidence type="ECO:0000256" key="4">
    <source>
        <dbReference type="ARBA" id="ARBA00023295"/>
    </source>
</evidence>
<dbReference type="AlphaFoldDB" id="A0A1R1SDG9"/>
<gene>
    <name evidence="11" type="ORF">SPAR_27176</name>
</gene>
<evidence type="ECO:0000313" key="11">
    <source>
        <dbReference type="EMBL" id="OMI36252.1"/>
    </source>
</evidence>
<evidence type="ECO:0000256" key="3">
    <source>
        <dbReference type="ARBA" id="ARBA00023277"/>
    </source>
</evidence>
<keyword evidence="12" id="KW-1185">Reference proteome</keyword>
<dbReference type="Proteomes" id="UP000186168">
    <property type="component" value="Unassembled WGS sequence"/>
</dbReference>
<organism evidence="11 12">
    <name type="scientific">Streptomyces sparsogenes DSM 40356</name>
    <dbReference type="NCBI Taxonomy" id="1331668"/>
    <lineage>
        <taxon>Bacteria</taxon>
        <taxon>Bacillati</taxon>
        <taxon>Actinomycetota</taxon>
        <taxon>Actinomycetes</taxon>
        <taxon>Kitasatosporales</taxon>
        <taxon>Streptomycetaceae</taxon>
        <taxon>Streptomyces</taxon>
    </lineage>
</organism>
<sequence length="575" mass="61098">MRVNQVGYPPSGPKRATVVTDAAAPVPWRVSAGDGSTVAYGTTTPRGTDASSGQRVHTVDFSAVTRAGSGYTLTADGQTSHPFAISPTVYDRLRSDAPHFLYLQRSGIPIADAPAPGYGRPAGHLGVHPNQGDTSVPCLPGAGRHRLDVRGGWYDAGDHGKYVVSGAIATCLLLGLYERTRTAAEGRPRPPRDGDLRIPEHGDGVPDILDEARWELEFLLRMRVPAGEPLAGMAHHKVHDDQWTGLPLSPDQDPRPRHLHPPSTAATLDLAATAAQGARLYRPFDRAFAQRCLTAARAAWAAARAHPEVFADAADSTGGGAYDDGDVSDEFYWAAAELFLTTGEPAFLTALRASPHHAGGAAFPPSGFSWREVAALGRLDLATVPGRLPDADREAARASVVAAADRYLETAHGQAYGMPLTEGEYIQGSNAVVLDKLVVIATAFDLTGERRYRDGALEGLDYLLGRNALNQSYVTGYGAHHSHNQHSRLYGHQADPAFPPPPPGALAGGPSAGLEDPEAGRVLIDRTADPPRRPPPQLCYLDDIASWSTNEVAVNWNAALSWVVSFAADQATAPP</sequence>
<keyword evidence="2 6" id="KW-0378">Hydrolase</keyword>
<dbReference type="SUPFAM" id="SSF48208">
    <property type="entry name" value="Six-hairpin glycosidases"/>
    <property type="match status" value="1"/>
</dbReference>
<comment type="similarity">
    <text evidence="1 6 7">Belongs to the glycosyl hydrolase 9 (cellulase E) family.</text>
</comment>
<evidence type="ECO:0000256" key="7">
    <source>
        <dbReference type="RuleBase" id="RU361166"/>
    </source>
</evidence>
<dbReference type="PANTHER" id="PTHR22298">
    <property type="entry name" value="ENDO-1,4-BETA-GLUCANASE"/>
    <property type="match status" value="1"/>
</dbReference>
<dbReference type="STRING" id="67365.GCA_001704635_03094"/>
<dbReference type="Pfam" id="PF00759">
    <property type="entry name" value="Glyco_hydro_9"/>
    <property type="match status" value="1"/>
</dbReference>
<evidence type="ECO:0000259" key="9">
    <source>
        <dbReference type="Pfam" id="PF00759"/>
    </source>
</evidence>
<name>A0A1R1SDG9_9ACTN</name>
<dbReference type="SUPFAM" id="SSF81296">
    <property type="entry name" value="E set domains"/>
    <property type="match status" value="1"/>
</dbReference>
<dbReference type="InterPro" id="IPR013783">
    <property type="entry name" value="Ig-like_fold"/>
</dbReference>
<dbReference type="Gene3D" id="2.60.40.10">
    <property type="entry name" value="Immunoglobulins"/>
    <property type="match status" value="1"/>
</dbReference>
<reference evidence="11 12" key="1">
    <citation type="submission" date="2013-05" db="EMBL/GenBank/DDBJ databases">
        <title>Genome sequence of Streptomyces sparsogenes DSM 40356.</title>
        <authorList>
            <person name="Coyne S."/>
            <person name="Seebeck F.P."/>
        </authorList>
    </citation>
    <scope>NUCLEOTIDE SEQUENCE [LARGE SCALE GENOMIC DNA]</scope>
    <source>
        <strain evidence="11 12">DSM 40356</strain>
    </source>
</reference>
<dbReference type="Gene3D" id="1.50.10.10">
    <property type="match status" value="1"/>
</dbReference>
<dbReference type="InterPro" id="IPR033126">
    <property type="entry name" value="Glyco_hydro_9_Asp/Glu_AS"/>
</dbReference>
<evidence type="ECO:0000256" key="1">
    <source>
        <dbReference type="ARBA" id="ARBA00007072"/>
    </source>
</evidence>
<evidence type="ECO:0000256" key="6">
    <source>
        <dbReference type="PROSITE-ProRule" id="PRU10060"/>
    </source>
</evidence>
<feature type="active site" evidence="6">
    <location>
        <position position="542"/>
    </location>
</feature>
<dbReference type="EMBL" id="ASQP01000348">
    <property type="protein sequence ID" value="OMI36252.1"/>
    <property type="molecule type" value="Genomic_DNA"/>
</dbReference>
<dbReference type="GO" id="GO:0030245">
    <property type="term" value="P:cellulose catabolic process"/>
    <property type="evidence" value="ECO:0007669"/>
    <property type="project" value="UniProtKB-KW"/>
</dbReference>
<dbReference type="InterPro" id="IPR014756">
    <property type="entry name" value="Ig_E-set"/>
</dbReference>
<proteinExistence type="inferred from homology"/>
<dbReference type="InterPro" id="IPR008928">
    <property type="entry name" value="6-hairpin_glycosidase_sf"/>
</dbReference>
<evidence type="ECO:0000313" key="12">
    <source>
        <dbReference type="Proteomes" id="UP000186168"/>
    </source>
</evidence>
<keyword evidence="5 6" id="KW-0624">Polysaccharide degradation</keyword>
<dbReference type="EC" id="3.2.1.4" evidence="7"/>
<evidence type="ECO:0000256" key="5">
    <source>
        <dbReference type="ARBA" id="ARBA00023326"/>
    </source>
</evidence>
<dbReference type="InterPro" id="IPR004197">
    <property type="entry name" value="Cellulase_Ig-like"/>
</dbReference>
<protein>
    <recommendedName>
        <fullName evidence="7">Endoglucanase</fullName>
        <ecNumber evidence="7">3.2.1.4</ecNumber>
    </recommendedName>
</protein>
<dbReference type="CDD" id="cd02850">
    <property type="entry name" value="E_set_Cellulase_N"/>
    <property type="match status" value="1"/>
</dbReference>
<evidence type="ECO:0000256" key="8">
    <source>
        <dbReference type="SAM" id="MobiDB-lite"/>
    </source>
</evidence>
<comment type="catalytic activity">
    <reaction evidence="7">
        <text>Endohydrolysis of (1-&gt;4)-beta-D-glucosidic linkages in cellulose, lichenin and cereal beta-D-glucans.</text>
        <dbReference type="EC" id="3.2.1.4"/>
    </reaction>
</comment>
<keyword evidence="3 6" id="KW-0119">Carbohydrate metabolism</keyword>
<evidence type="ECO:0000256" key="2">
    <source>
        <dbReference type="ARBA" id="ARBA00022801"/>
    </source>
</evidence>
<dbReference type="Pfam" id="PF02927">
    <property type="entry name" value="CelD_N"/>
    <property type="match status" value="1"/>
</dbReference>
<feature type="region of interest" description="Disordered" evidence="8">
    <location>
        <begin position="183"/>
        <end position="203"/>
    </location>
</feature>
<dbReference type="InterPro" id="IPR012341">
    <property type="entry name" value="6hp_glycosidase-like_sf"/>
</dbReference>
<dbReference type="InterPro" id="IPR001701">
    <property type="entry name" value="Glyco_hydro_9"/>
</dbReference>
<feature type="domain" description="Glycoside hydrolase family 9" evidence="9">
    <location>
        <begin position="90"/>
        <end position="563"/>
    </location>
</feature>
<feature type="region of interest" description="Disordered" evidence="8">
    <location>
        <begin position="496"/>
        <end position="517"/>
    </location>
</feature>
<accession>A0A1R1SDG9</accession>
<dbReference type="GO" id="GO:0008810">
    <property type="term" value="F:cellulase activity"/>
    <property type="evidence" value="ECO:0007669"/>
    <property type="project" value="UniProtKB-EC"/>
</dbReference>
<feature type="active site" evidence="6">
    <location>
        <position position="551"/>
    </location>
</feature>
<keyword evidence="4 6" id="KW-0326">Glycosidase</keyword>
<keyword evidence="7" id="KW-0136">Cellulose degradation</keyword>
<feature type="domain" description="Cellulase Ig-like" evidence="10">
    <location>
        <begin position="2"/>
        <end position="80"/>
    </location>
</feature>